<organism evidence="1 2">
    <name type="scientific">Ornithinimicrobium pratense</name>
    <dbReference type="NCBI Taxonomy" id="2593973"/>
    <lineage>
        <taxon>Bacteria</taxon>
        <taxon>Bacillati</taxon>
        <taxon>Actinomycetota</taxon>
        <taxon>Actinomycetes</taxon>
        <taxon>Micrococcales</taxon>
        <taxon>Ornithinimicrobiaceae</taxon>
        <taxon>Ornithinimicrobium</taxon>
    </lineage>
</organism>
<dbReference type="InterPro" id="IPR024747">
    <property type="entry name" value="Pyridox_Oxase-rel"/>
</dbReference>
<dbReference type="SUPFAM" id="SSF50475">
    <property type="entry name" value="FMN-binding split barrel"/>
    <property type="match status" value="1"/>
</dbReference>
<dbReference type="AlphaFoldDB" id="A0A5J6V754"/>
<reference evidence="1 2" key="1">
    <citation type="submission" date="2019-09" db="EMBL/GenBank/DDBJ databases">
        <title>Serinicoccus pratensis sp. nov., isolated from meadow soil.</title>
        <authorList>
            <person name="Zhang W."/>
        </authorList>
    </citation>
    <scope>NUCLEOTIDE SEQUENCE [LARGE SCALE GENOMIC DNA]</scope>
    <source>
        <strain evidence="1 2">W204</strain>
    </source>
</reference>
<sequence>MTDAHLNQVLDEQACWTRLANAEFGRLAYHLADEVHIAPVNYAVREGSIFFRTAEGSKLLGVVMNEDVAFEIDHIVDDEEVAWSVVARGKARILEGDAARQADHLRLRPWVDNHRYNVVAIAVDEITGREYHLARPWRHILPQERG</sequence>
<evidence type="ECO:0000313" key="2">
    <source>
        <dbReference type="Proteomes" id="UP000326546"/>
    </source>
</evidence>
<dbReference type="EMBL" id="CP044427">
    <property type="protein sequence ID" value="QFG69880.1"/>
    <property type="molecule type" value="Genomic_DNA"/>
</dbReference>
<keyword evidence="2" id="KW-1185">Reference proteome</keyword>
<dbReference type="OrthoDB" id="7062584at2"/>
<dbReference type="Gene3D" id="2.30.110.10">
    <property type="entry name" value="Electron Transport, Fmn-binding Protein, Chain A"/>
    <property type="match status" value="1"/>
</dbReference>
<dbReference type="Proteomes" id="UP000326546">
    <property type="component" value="Chromosome"/>
</dbReference>
<proteinExistence type="predicted"/>
<dbReference type="Pfam" id="PF12900">
    <property type="entry name" value="Pyridox_ox_2"/>
    <property type="match status" value="1"/>
</dbReference>
<gene>
    <name evidence="1" type="ORF">FY030_15260</name>
</gene>
<dbReference type="InterPro" id="IPR012349">
    <property type="entry name" value="Split_barrel_FMN-bd"/>
</dbReference>
<protein>
    <submittedName>
        <fullName evidence="1">Pyridoxamine 5'-phosphate oxidase family protein</fullName>
    </submittedName>
</protein>
<dbReference type="KEGG" id="serw:FY030_15260"/>
<name>A0A5J6V754_9MICO</name>
<evidence type="ECO:0000313" key="1">
    <source>
        <dbReference type="EMBL" id="QFG69880.1"/>
    </source>
</evidence>
<dbReference type="RefSeq" id="WP_158062374.1">
    <property type="nucleotide sequence ID" value="NZ_CP044427.1"/>
</dbReference>
<accession>A0A5J6V754</accession>